<evidence type="ECO:0000313" key="2">
    <source>
        <dbReference type="Proteomes" id="UP001164539"/>
    </source>
</evidence>
<dbReference type="Proteomes" id="UP001164539">
    <property type="component" value="Chromosome 6"/>
</dbReference>
<sequence>MAEAVILYAVQRLADLINQEAVFLHGVRDEIQWLQRELTRMQCFLKDADQRLDTDDGVRLWVSEVRDAAYDIEDIVDTFMLKSAEEGRGFLASVKRYSCIFNRGVNLYGIGKDIEQLKQRIIDISRSTETYGIRTVGSVERSSNLTERFRHIRRTSSIAGNEQVVGFEENTTMLVEQLLKDEQQLSVISILGMGGLGKTTLARKLFNSIDVKGRFDWRAWVCVSQEYTTHDLLQKTIKSFRKPTKEDLELMEKLTEDDLEQHLYEFLEGRRYLLVIDDIWDKQAWESLRRALPDNRNGSRIIITTRKKDVATITDEKNFVHKLRFLNQEESWRLFCTKAFPDTADGQAGNCPPGLEKSGREMVEKCGGLPLAIIVLGGLLSKRQLHEWHTVKNHLWWHLTKDSDHVSSILALSYDELPYQLKSCFLYLSLFPEDSLIDTEKLIQLWIAEGFIPQGEEEMEDVAEEYLKELIDRSMIQIAERYLDRVKTCRIHDLLRELAIKKAKALDFLDIYHEKINLCQSSTSLIRRQVVASGNKRFLRVLKLEDTRIERSGPSGKVVRLPNLIGKLIHLRYFGCKSSSLVEFPPSIGNIRNLKTLVATGNSRLKLPAQICKLHQLRHLIACPHGPLQISTLTSLQTLKCVNFQQWVEIDSTNLTNLRELEIREIPYTNMDFILHLRNLRSLTLQTNIGFNALLPLSQFLHLIKLKLDGKIENLPGIIDGFPPNLYILILYGSFLKEESIPALEQLSSLTILELGSDSFCGNKMVFSGKCFSHLQVLRLSWLRLLETLEVESGAMPRLKYFSIQDCHNVLMIPERLRMLPLPQEW</sequence>
<reference evidence="1 2" key="1">
    <citation type="journal article" date="2023" name="Science">
        <title>Complex scaffold remodeling in plant triterpene biosynthesis.</title>
        <authorList>
            <person name="De La Pena R."/>
            <person name="Hodgson H."/>
            <person name="Liu J.C."/>
            <person name="Stephenson M.J."/>
            <person name="Martin A.C."/>
            <person name="Owen C."/>
            <person name="Harkess A."/>
            <person name="Leebens-Mack J."/>
            <person name="Jimenez L.E."/>
            <person name="Osbourn A."/>
            <person name="Sattely E.S."/>
        </authorList>
    </citation>
    <scope>NUCLEOTIDE SEQUENCE [LARGE SCALE GENOMIC DNA]</scope>
    <source>
        <strain evidence="2">cv. JPN11</strain>
        <tissue evidence="1">Leaf</tissue>
    </source>
</reference>
<protein>
    <submittedName>
        <fullName evidence="1">Disease resistance protein</fullName>
    </submittedName>
</protein>
<accession>A0ACC1XZ81</accession>
<proteinExistence type="predicted"/>
<keyword evidence="2" id="KW-1185">Reference proteome</keyword>
<comment type="caution">
    <text evidence="1">The sequence shown here is derived from an EMBL/GenBank/DDBJ whole genome shotgun (WGS) entry which is preliminary data.</text>
</comment>
<evidence type="ECO:0000313" key="1">
    <source>
        <dbReference type="EMBL" id="KAJ4716724.1"/>
    </source>
</evidence>
<name>A0ACC1XZ81_MELAZ</name>
<organism evidence="1 2">
    <name type="scientific">Melia azedarach</name>
    <name type="common">Chinaberry tree</name>
    <dbReference type="NCBI Taxonomy" id="155640"/>
    <lineage>
        <taxon>Eukaryota</taxon>
        <taxon>Viridiplantae</taxon>
        <taxon>Streptophyta</taxon>
        <taxon>Embryophyta</taxon>
        <taxon>Tracheophyta</taxon>
        <taxon>Spermatophyta</taxon>
        <taxon>Magnoliopsida</taxon>
        <taxon>eudicotyledons</taxon>
        <taxon>Gunneridae</taxon>
        <taxon>Pentapetalae</taxon>
        <taxon>rosids</taxon>
        <taxon>malvids</taxon>
        <taxon>Sapindales</taxon>
        <taxon>Meliaceae</taxon>
        <taxon>Melia</taxon>
    </lineage>
</organism>
<gene>
    <name evidence="1" type="ORF">OWV82_011703</name>
</gene>
<dbReference type="EMBL" id="CM051399">
    <property type="protein sequence ID" value="KAJ4716724.1"/>
    <property type="molecule type" value="Genomic_DNA"/>
</dbReference>